<feature type="domain" description="Poly A polymerase head" evidence="10">
    <location>
        <begin position="21"/>
        <end position="141"/>
    </location>
</feature>
<keyword evidence="7" id="KW-0460">Magnesium</keyword>
<evidence type="ECO:0000256" key="6">
    <source>
        <dbReference type="ARBA" id="ARBA00022741"/>
    </source>
</evidence>
<keyword evidence="2 9" id="KW-0808">Transferase</keyword>
<dbReference type="Pfam" id="PF12627">
    <property type="entry name" value="PolyA_pol_RNAbd"/>
    <property type="match status" value="1"/>
</dbReference>
<evidence type="ECO:0000256" key="4">
    <source>
        <dbReference type="ARBA" id="ARBA00022695"/>
    </source>
</evidence>
<dbReference type="GO" id="GO:0008033">
    <property type="term" value="P:tRNA processing"/>
    <property type="evidence" value="ECO:0007669"/>
    <property type="project" value="UniProtKB-KW"/>
</dbReference>
<evidence type="ECO:0008006" key="16">
    <source>
        <dbReference type="Google" id="ProtNLM"/>
    </source>
</evidence>
<dbReference type="InterPro" id="IPR002646">
    <property type="entry name" value="PolA_pol_head_dom"/>
</dbReference>
<sequence length="438" mass="50289">MELPKKVIDLMKKFTAAKAEIYVVGGAVRDMIIGREVYDWDFATNLTPEEMKKIFPKNSFCNNAFGTFSVVSGIDIYEITTYRTEKNYSDSRHPGKVEWGKTIEEDLKRRDFTINSMAMDTAGKIIDLFGGQEDIKNKIIRAVGEPDERFKEDALRMMRAVRLSAQLGFVIEENTFTSIQENASLLQKIAGERIREELFLILKSDHPGDGMIILKNSSILRELMPEMLLGVGMAQKGHHIYDVWKHNLETLNNCESADPLTRLAAFLHDIGKAKTIKEIGGENTFYNHEVIGSRMAVAIGKRLKLSNEELQKLFILVRWHMFTASELQTDKAIRRFIRNVTVSYLDDMIALRRGDRIGGGARESSWRWELFKKRLIEVQKQPFSIKDLKINGEDVMEILKIKPGRKVGEVLVKLFAEVEENPKLNEREVLLEKIKKYI</sequence>
<feature type="domain" description="tRNA nucleotidyltransferase/poly(A) polymerase RNA and SrmB- binding" evidence="12">
    <location>
        <begin position="168"/>
        <end position="227"/>
    </location>
</feature>
<dbReference type="GO" id="GO:0046872">
    <property type="term" value="F:metal ion binding"/>
    <property type="evidence" value="ECO:0007669"/>
    <property type="project" value="UniProtKB-KW"/>
</dbReference>
<dbReference type="InterPro" id="IPR043519">
    <property type="entry name" value="NT_sf"/>
</dbReference>
<dbReference type="InterPro" id="IPR050264">
    <property type="entry name" value="Bact_CCA-adding_enz_type3_sf"/>
</dbReference>
<comment type="cofactor">
    <cofactor evidence="1">
        <name>Mg(2+)</name>
        <dbReference type="ChEBI" id="CHEBI:18420"/>
    </cofactor>
</comment>
<dbReference type="GO" id="GO:0016779">
    <property type="term" value="F:nucleotidyltransferase activity"/>
    <property type="evidence" value="ECO:0007669"/>
    <property type="project" value="UniProtKB-KW"/>
</dbReference>
<dbReference type="InterPro" id="IPR006674">
    <property type="entry name" value="HD_domain"/>
</dbReference>
<keyword evidence="6" id="KW-0547">Nucleotide-binding</keyword>
<organism evidence="14 15">
    <name type="scientific">Candidatus Shapirobacteria bacterium CG06_land_8_20_14_3_00_40_12</name>
    <dbReference type="NCBI Taxonomy" id="1974881"/>
    <lineage>
        <taxon>Bacteria</taxon>
        <taxon>Candidatus Shapironibacteriota</taxon>
    </lineage>
</organism>
<comment type="similarity">
    <text evidence="9">Belongs to the tRNA nucleotidyltransferase/poly(A) polymerase family.</text>
</comment>
<protein>
    <recommendedName>
        <fullName evidence="16">HD domain-containing protein</fullName>
    </recommendedName>
</protein>
<evidence type="ECO:0000313" key="14">
    <source>
        <dbReference type="EMBL" id="PIU73442.1"/>
    </source>
</evidence>
<evidence type="ECO:0000256" key="3">
    <source>
        <dbReference type="ARBA" id="ARBA00022694"/>
    </source>
</evidence>
<dbReference type="Gene3D" id="1.10.3090.10">
    <property type="entry name" value="cca-adding enzyme, domain 2"/>
    <property type="match status" value="1"/>
</dbReference>
<dbReference type="Pfam" id="PF13735">
    <property type="entry name" value="tRNA_NucTran2_2"/>
    <property type="match status" value="1"/>
</dbReference>
<reference evidence="15" key="1">
    <citation type="submission" date="2017-09" db="EMBL/GenBank/DDBJ databases">
        <title>Depth-based differentiation of microbial function through sediment-hosted aquifers and enrichment of novel symbionts in the deep terrestrial subsurface.</title>
        <authorList>
            <person name="Probst A.J."/>
            <person name="Ladd B."/>
            <person name="Jarett J.K."/>
            <person name="Geller-Mcgrath D.E."/>
            <person name="Sieber C.M.K."/>
            <person name="Emerson J.B."/>
            <person name="Anantharaman K."/>
            <person name="Thomas B.C."/>
            <person name="Malmstrom R."/>
            <person name="Stieglmeier M."/>
            <person name="Klingl A."/>
            <person name="Woyke T."/>
            <person name="Ryan C.M."/>
            <person name="Banfield J.F."/>
        </authorList>
    </citation>
    <scope>NUCLEOTIDE SEQUENCE [LARGE SCALE GENOMIC DNA]</scope>
</reference>
<keyword evidence="4" id="KW-0548">Nucleotidyltransferase</keyword>
<feature type="domain" description="CCA-adding enzyme C-terminal" evidence="13">
    <location>
        <begin position="384"/>
        <end position="433"/>
    </location>
</feature>
<dbReference type="InterPro" id="IPR032828">
    <property type="entry name" value="PolyA_RNA-bd"/>
</dbReference>
<keyword evidence="5" id="KW-0479">Metal-binding</keyword>
<comment type="caution">
    <text evidence="14">The sequence shown here is derived from an EMBL/GenBank/DDBJ whole genome shotgun (WGS) entry which is preliminary data.</text>
</comment>
<dbReference type="Gene3D" id="3.30.460.10">
    <property type="entry name" value="Beta Polymerase, domain 2"/>
    <property type="match status" value="1"/>
</dbReference>
<dbReference type="InterPro" id="IPR006675">
    <property type="entry name" value="HDIG_dom"/>
</dbReference>
<keyword evidence="3" id="KW-0819">tRNA processing</keyword>
<dbReference type="InterPro" id="IPR032810">
    <property type="entry name" value="CCA-adding_enz_C"/>
</dbReference>
<evidence type="ECO:0000259" key="12">
    <source>
        <dbReference type="Pfam" id="PF12627"/>
    </source>
</evidence>
<dbReference type="PANTHER" id="PTHR46173:SF1">
    <property type="entry name" value="CCA TRNA NUCLEOTIDYLTRANSFERASE 1, MITOCHONDRIAL"/>
    <property type="match status" value="1"/>
</dbReference>
<dbReference type="SUPFAM" id="SSF81301">
    <property type="entry name" value="Nucleotidyltransferase"/>
    <property type="match status" value="1"/>
</dbReference>
<evidence type="ECO:0000256" key="2">
    <source>
        <dbReference type="ARBA" id="ARBA00022679"/>
    </source>
</evidence>
<dbReference type="SUPFAM" id="SSF81891">
    <property type="entry name" value="Poly A polymerase C-terminal region-like"/>
    <property type="match status" value="1"/>
</dbReference>
<dbReference type="EMBL" id="PEWA01000027">
    <property type="protein sequence ID" value="PIU73442.1"/>
    <property type="molecule type" value="Genomic_DNA"/>
</dbReference>
<evidence type="ECO:0000313" key="15">
    <source>
        <dbReference type="Proteomes" id="UP000231407"/>
    </source>
</evidence>
<evidence type="ECO:0000256" key="5">
    <source>
        <dbReference type="ARBA" id="ARBA00022723"/>
    </source>
</evidence>
<dbReference type="Gene3D" id="1.10.246.80">
    <property type="match status" value="1"/>
</dbReference>
<feature type="domain" description="HD" evidence="11">
    <location>
        <begin position="257"/>
        <end position="325"/>
    </location>
</feature>
<dbReference type="Pfam" id="PF01966">
    <property type="entry name" value="HD"/>
    <property type="match status" value="1"/>
</dbReference>
<keyword evidence="8 9" id="KW-0694">RNA-binding</keyword>
<dbReference type="GO" id="GO:0000049">
    <property type="term" value="F:tRNA binding"/>
    <property type="evidence" value="ECO:0007669"/>
    <property type="project" value="TreeGrafter"/>
</dbReference>
<evidence type="ECO:0000259" key="10">
    <source>
        <dbReference type="Pfam" id="PF01743"/>
    </source>
</evidence>
<dbReference type="AlphaFoldDB" id="A0A2M7AS48"/>
<dbReference type="GO" id="GO:0000166">
    <property type="term" value="F:nucleotide binding"/>
    <property type="evidence" value="ECO:0007669"/>
    <property type="project" value="UniProtKB-KW"/>
</dbReference>
<name>A0A2M7AS48_9BACT</name>
<dbReference type="Proteomes" id="UP000231407">
    <property type="component" value="Unassembled WGS sequence"/>
</dbReference>
<evidence type="ECO:0000256" key="1">
    <source>
        <dbReference type="ARBA" id="ARBA00001946"/>
    </source>
</evidence>
<evidence type="ECO:0000256" key="9">
    <source>
        <dbReference type="RuleBase" id="RU003953"/>
    </source>
</evidence>
<gene>
    <name evidence="14" type="ORF">COS78_02310</name>
</gene>
<dbReference type="Pfam" id="PF01743">
    <property type="entry name" value="PolyA_pol"/>
    <property type="match status" value="1"/>
</dbReference>
<dbReference type="CDD" id="cd05398">
    <property type="entry name" value="NT_ClassII-CCAase"/>
    <property type="match status" value="1"/>
</dbReference>
<evidence type="ECO:0000259" key="11">
    <source>
        <dbReference type="Pfam" id="PF01966"/>
    </source>
</evidence>
<evidence type="ECO:0000256" key="7">
    <source>
        <dbReference type="ARBA" id="ARBA00022842"/>
    </source>
</evidence>
<accession>A0A2M7AS48</accession>
<evidence type="ECO:0000256" key="8">
    <source>
        <dbReference type="ARBA" id="ARBA00022884"/>
    </source>
</evidence>
<dbReference type="NCBIfam" id="TIGR00277">
    <property type="entry name" value="HDIG"/>
    <property type="match status" value="1"/>
</dbReference>
<evidence type="ECO:0000259" key="13">
    <source>
        <dbReference type="Pfam" id="PF13735"/>
    </source>
</evidence>
<dbReference type="PANTHER" id="PTHR46173">
    <property type="entry name" value="CCA TRNA NUCLEOTIDYLTRANSFERASE 1, MITOCHONDRIAL"/>
    <property type="match status" value="1"/>
</dbReference>
<proteinExistence type="inferred from homology"/>